<proteinExistence type="predicted"/>
<dbReference type="InterPro" id="IPR007922">
    <property type="entry name" value="DciA-like"/>
</dbReference>
<dbReference type="Pfam" id="PF05258">
    <property type="entry name" value="DciA"/>
    <property type="match status" value="1"/>
</dbReference>
<name>A0A2M8KJ29_9BACT</name>
<dbReference type="EMBL" id="PFEA01000021">
    <property type="protein sequence ID" value="PJE59921.1"/>
    <property type="molecule type" value="Genomic_DNA"/>
</dbReference>
<dbReference type="Proteomes" id="UP000231086">
    <property type="component" value="Unassembled WGS sequence"/>
</dbReference>
<evidence type="ECO:0008006" key="3">
    <source>
        <dbReference type="Google" id="ProtNLM"/>
    </source>
</evidence>
<dbReference type="PANTHER" id="PTHR36456:SF1">
    <property type="entry name" value="UPF0232 PROTEIN SCO3875"/>
    <property type="match status" value="1"/>
</dbReference>
<gene>
    <name evidence="1" type="ORF">COU85_01140</name>
</gene>
<evidence type="ECO:0000313" key="2">
    <source>
        <dbReference type="Proteomes" id="UP000231086"/>
    </source>
</evidence>
<evidence type="ECO:0000313" key="1">
    <source>
        <dbReference type="EMBL" id="PJE59921.1"/>
    </source>
</evidence>
<protein>
    <recommendedName>
        <fullName evidence="3">DUF721 domain-containing protein</fullName>
    </recommendedName>
</protein>
<dbReference type="PANTHER" id="PTHR36456">
    <property type="entry name" value="UPF0232 PROTEIN SCO3875"/>
    <property type="match status" value="1"/>
</dbReference>
<comment type="caution">
    <text evidence="1">The sequence shown here is derived from an EMBL/GenBank/DDBJ whole genome shotgun (WGS) entry which is preliminary data.</text>
</comment>
<organism evidence="1 2">
    <name type="scientific">Candidatus Portnoybacteria bacterium CG10_big_fil_rev_8_21_14_0_10_44_7</name>
    <dbReference type="NCBI Taxonomy" id="1974816"/>
    <lineage>
        <taxon>Bacteria</taxon>
        <taxon>Candidatus Portnoyibacteriota</taxon>
    </lineage>
</organism>
<dbReference type="AlphaFoldDB" id="A0A2M8KJ29"/>
<sequence length="97" mass="11078">MWLSLKKIIPGTAKRLKLKESLAAGQFLTNWDQEIEGCLGDGFAQKSKPVALKNKILVVDCLNSVWAAELNLRQEKILRWIKKKLGRDKVEKIKFIS</sequence>
<accession>A0A2M8KJ29</accession>
<reference evidence="2" key="1">
    <citation type="submission" date="2017-09" db="EMBL/GenBank/DDBJ databases">
        <title>Depth-based differentiation of microbial function through sediment-hosted aquifers and enrichment of novel symbionts in the deep terrestrial subsurface.</title>
        <authorList>
            <person name="Probst A.J."/>
            <person name="Ladd B."/>
            <person name="Jarett J.K."/>
            <person name="Geller-Mcgrath D.E."/>
            <person name="Sieber C.M.K."/>
            <person name="Emerson J.B."/>
            <person name="Anantharaman K."/>
            <person name="Thomas B.C."/>
            <person name="Malmstrom R."/>
            <person name="Stieglmeier M."/>
            <person name="Klingl A."/>
            <person name="Woyke T."/>
            <person name="Ryan C.M."/>
            <person name="Banfield J.F."/>
        </authorList>
    </citation>
    <scope>NUCLEOTIDE SEQUENCE [LARGE SCALE GENOMIC DNA]</scope>
</reference>